<sequence>MLKLLLSVVSPLHDTAERWRPDSLLQWAITSGNNSVAIAVQALATFDTPARLKILEAIFQSLFRRDPTHGDADINHKNMRGLTAFDVAETTATKQILIKFGARTARIISVEEALRWNCNRYRDEIGYLSICAWTMPTVFSRERYLARSVYAFFV</sequence>
<dbReference type="RefSeq" id="XP_024585147.1">
    <property type="nucleotide sequence ID" value="XM_024719894.1"/>
</dbReference>
<dbReference type="GeneID" id="36401636"/>
<name>A0A0P1B217_PLAHL</name>
<dbReference type="Proteomes" id="UP000054928">
    <property type="component" value="Unassembled WGS sequence"/>
</dbReference>
<proteinExistence type="predicted"/>
<keyword evidence="2" id="KW-1185">Reference proteome</keyword>
<accession>A0A0P1B217</accession>
<protein>
    <submittedName>
        <fullName evidence="1">Uncharacterized protein</fullName>
    </submittedName>
</protein>
<organism evidence="1 2">
    <name type="scientific">Plasmopara halstedii</name>
    <name type="common">Downy mildew of sunflower</name>
    <dbReference type="NCBI Taxonomy" id="4781"/>
    <lineage>
        <taxon>Eukaryota</taxon>
        <taxon>Sar</taxon>
        <taxon>Stramenopiles</taxon>
        <taxon>Oomycota</taxon>
        <taxon>Peronosporomycetes</taxon>
        <taxon>Peronosporales</taxon>
        <taxon>Peronosporaceae</taxon>
        <taxon>Plasmopara</taxon>
    </lineage>
</organism>
<dbReference type="OrthoDB" id="194358at2759"/>
<evidence type="ECO:0000313" key="1">
    <source>
        <dbReference type="EMBL" id="CEG48778.1"/>
    </source>
</evidence>
<dbReference type="EMBL" id="CCYD01003042">
    <property type="protein sequence ID" value="CEG48778.1"/>
    <property type="molecule type" value="Genomic_DNA"/>
</dbReference>
<evidence type="ECO:0000313" key="2">
    <source>
        <dbReference type="Proteomes" id="UP000054928"/>
    </source>
</evidence>
<dbReference type="AlphaFoldDB" id="A0A0P1B217"/>
<reference evidence="2" key="1">
    <citation type="submission" date="2014-09" db="EMBL/GenBank/DDBJ databases">
        <authorList>
            <person name="Sharma Rahul"/>
            <person name="Thines Marco"/>
        </authorList>
    </citation>
    <scope>NUCLEOTIDE SEQUENCE [LARGE SCALE GENOMIC DNA]</scope>
</reference>